<comment type="caution">
    <text evidence="1">The sequence shown here is derived from an EMBL/GenBank/DDBJ whole genome shotgun (WGS) entry which is preliminary data.</text>
</comment>
<proteinExistence type="predicted"/>
<evidence type="ECO:0008006" key="3">
    <source>
        <dbReference type="Google" id="ProtNLM"/>
    </source>
</evidence>
<sequence>MKFAEAAVVILMIFLILLTLSEVSGVNRKMSDLLETLALPLINIRVDIENFFRSVFQLRSIDRVIRDLNRYAESFSNRFPYPLPMRVAFFSFERNNTAIMTTDRSAAQGVPVVSVFSSTIYGVVKSSHDGYVMVSPLTAPGVRISAVVQRDNRTVEGAVYSSGGKLYFSTFDPYYLESGDQVRIASTVQGYGYYKNMKIDLIGEIAGLHGSDYLVNTPNVFGDYFVYLEWHE</sequence>
<dbReference type="PATRIC" id="fig|1184387.3.peg.973"/>
<protein>
    <recommendedName>
        <fullName evidence="3">Cell shape protein MreC</fullName>
    </recommendedName>
</protein>
<reference evidence="2" key="1">
    <citation type="journal article" date="2015" name="MBio">
        <title>Genome-Resolved Metagenomic Analysis Reveals Roles for Candidate Phyla and Other Microbial Community Members in Biogeochemical Transformations in Oil Reservoirs.</title>
        <authorList>
            <person name="Hu P."/>
            <person name="Tom L."/>
            <person name="Singh A."/>
            <person name="Thomas B.C."/>
            <person name="Baker B.J."/>
            <person name="Piceno Y.M."/>
            <person name="Andersen G.L."/>
            <person name="Banfield J.F."/>
        </authorList>
    </citation>
    <scope>NUCLEOTIDE SEQUENCE [LARGE SCALE GENOMIC DNA]</scope>
</reference>
<accession>A0A101HRH2</accession>
<evidence type="ECO:0000313" key="2">
    <source>
        <dbReference type="Proteomes" id="UP000054092"/>
    </source>
</evidence>
<evidence type="ECO:0000313" key="1">
    <source>
        <dbReference type="EMBL" id="KUK81105.1"/>
    </source>
</evidence>
<name>A0A101HRH2_9BACT</name>
<dbReference type="EMBL" id="LGGP01000082">
    <property type="protein sequence ID" value="KUK81105.1"/>
    <property type="molecule type" value="Genomic_DNA"/>
</dbReference>
<dbReference type="Proteomes" id="UP000054092">
    <property type="component" value="Unassembled WGS sequence"/>
</dbReference>
<organism evidence="1 2">
    <name type="scientific">Mesotoga prima</name>
    <dbReference type="NCBI Taxonomy" id="1184387"/>
    <lineage>
        <taxon>Bacteria</taxon>
        <taxon>Thermotogati</taxon>
        <taxon>Thermotogota</taxon>
        <taxon>Thermotogae</taxon>
        <taxon>Kosmotogales</taxon>
        <taxon>Kosmotogaceae</taxon>
        <taxon>Mesotoga</taxon>
    </lineage>
</organism>
<dbReference type="AlphaFoldDB" id="A0A101HRH2"/>
<gene>
    <name evidence="1" type="ORF">XD94_0616</name>
</gene>